<dbReference type="EMBL" id="DXFA01000089">
    <property type="protein sequence ID" value="HIX48340.1"/>
    <property type="molecule type" value="Genomic_DNA"/>
</dbReference>
<dbReference type="InterPro" id="IPR029044">
    <property type="entry name" value="Nucleotide-diphossugar_trans"/>
</dbReference>
<dbReference type="GO" id="GO:0005886">
    <property type="term" value="C:plasma membrane"/>
    <property type="evidence" value="ECO:0007669"/>
    <property type="project" value="TreeGrafter"/>
</dbReference>
<evidence type="ECO:0000256" key="1">
    <source>
        <dbReference type="SAM" id="Phobius"/>
    </source>
</evidence>
<feature type="transmembrane region" description="Helical" evidence="1">
    <location>
        <begin position="273"/>
        <end position="299"/>
    </location>
</feature>
<keyword evidence="1" id="KW-1133">Transmembrane helix</keyword>
<reference evidence="3" key="2">
    <citation type="submission" date="2021-04" db="EMBL/GenBank/DDBJ databases">
        <authorList>
            <person name="Gilroy R."/>
        </authorList>
    </citation>
    <scope>NUCLEOTIDE SEQUENCE</scope>
    <source>
        <strain evidence="3">ChiSjej5B23-15282</strain>
    </source>
</reference>
<protein>
    <submittedName>
        <fullName evidence="3">Glycosyltransferase family 2 protein</fullName>
    </submittedName>
</protein>
<dbReference type="AlphaFoldDB" id="A0A9D2ASJ8"/>
<accession>A0A9D2ASJ8</accession>
<proteinExistence type="predicted"/>
<comment type="caution">
    <text evidence="3">The sequence shown here is derived from an EMBL/GenBank/DDBJ whole genome shotgun (WGS) entry which is preliminary data.</text>
</comment>
<dbReference type="Gene3D" id="3.90.550.10">
    <property type="entry name" value="Spore Coat Polysaccharide Biosynthesis Protein SpsA, Chain A"/>
    <property type="match status" value="1"/>
</dbReference>
<dbReference type="PANTHER" id="PTHR48090:SF8">
    <property type="entry name" value="GLYCOSYLTRANSFERASE CSBB-RELATED"/>
    <property type="match status" value="1"/>
</dbReference>
<dbReference type="Pfam" id="PF00535">
    <property type="entry name" value="Glycos_transf_2"/>
    <property type="match status" value="1"/>
</dbReference>
<dbReference type="SUPFAM" id="SSF53448">
    <property type="entry name" value="Nucleotide-diphospho-sugar transferases"/>
    <property type="match status" value="1"/>
</dbReference>
<name>A0A9D2ASJ8_9FIRM</name>
<reference evidence="3" key="1">
    <citation type="journal article" date="2021" name="PeerJ">
        <title>Extensive microbial diversity within the chicken gut microbiome revealed by metagenomics and culture.</title>
        <authorList>
            <person name="Gilroy R."/>
            <person name="Ravi A."/>
            <person name="Getino M."/>
            <person name="Pursley I."/>
            <person name="Horton D.L."/>
            <person name="Alikhan N.F."/>
            <person name="Baker D."/>
            <person name="Gharbi K."/>
            <person name="Hall N."/>
            <person name="Watson M."/>
            <person name="Adriaenssens E.M."/>
            <person name="Foster-Nyarko E."/>
            <person name="Jarju S."/>
            <person name="Secka A."/>
            <person name="Antonio M."/>
            <person name="Oren A."/>
            <person name="Chaudhuri R.R."/>
            <person name="La Ragione R."/>
            <person name="Hildebrand F."/>
            <person name="Pallen M.J."/>
        </authorList>
    </citation>
    <scope>NUCLEOTIDE SEQUENCE</scope>
    <source>
        <strain evidence="3">ChiSjej5B23-15282</strain>
    </source>
</reference>
<evidence type="ECO:0000259" key="2">
    <source>
        <dbReference type="Pfam" id="PF00535"/>
    </source>
</evidence>
<dbReference type="InterPro" id="IPR050256">
    <property type="entry name" value="Glycosyltransferase_2"/>
</dbReference>
<dbReference type="PANTHER" id="PTHR48090">
    <property type="entry name" value="UNDECAPRENYL-PHOSPHATE 4-DEOXY-4-FORMAMIDO-L-ARABINOSE TRANSFERASE-RELATED"/>
    <property type="match status" value="1"/>
</dbReference>
<keyword evidence="1" id="KW-0812">Transmembrane</keyword>
<dbReference type="Proteomes" id="UP000824243">
    <property type="component" value="Unassembled WGS sequence"/>
</dbReference>
<sequence>MSDHAENITEKKPDRDLISIIVPCYNEEKALPAFYRAAADAVKDIRSADCEFIFVDDGSRDSTPEILEHFSAMDPRCRYLSFSRNFGKEAAMYAGLQNASGDYCVFMDADLQHPPELLKEIYRVLKTEDYDCCAGLREDRSGESPLRTFLSRSFYHIIGKACRLDMGDGKGDFRMMSRAMADSILELKEYNRYMKGIFSFVGFETKWIPFHNVERTAGETKWSLRSLFRYAMDGILSFSTAPSTAAGAAGMLLLFTALAAGIFFLLSGQGLSGIPLVICLILALNGVQMLFLSILGQYMSKEYMESKRRPIYIVKKKGGF</sequence>
<evidence type="ECO:0000313" key="4">
    <source>
        <dbReference type="Proteomes" id="UP000824243"/>
    </source>
</evidence>
<feature type="domain" description="Glycosyltransferase 2-like" evidence="2">
    <location>
        <begin position="19"/>
        <end position="183"/>
    </location>
</feature>
<gene>
    <name evidence="3" type="ORF">H9981_04920</name>
</gene>
<feature type="transmembrane region" description="Helical" evidence="1">
    <location>
        <begin position="245"/>
        <end position="267"/>
    </location>
</feature>
<keyword evidence="1" id="KW-0472">Membrane</keyword>
<dbReference type="InterPro" id="IPR001173">
    <property type="entry name" value="Glyco_trans_2-like"/>
</dbReference>
<evidence type="ECO:0000313" key="3">
    <source>
        <dbReference type="EMBL" id="HIX48340.1"/>
    </source>
</evidence>
<organism evidence="3 4">
    <name type="scientific">Candidatus Mediterraneibacter caccavium</name>
    <dbReference type="NCBI Taxonomy" id="2838661"/>
    <lineage>
        <taxon>Bacteria</taxon>
        <taxon>Bacillati</taxon>
        <taxon>Bacillota</taxon>
        <taxon>Clostridia</taxon>
        <taxon>Lachnospirales</taxon>
        <taxon>Lachnospiraceae</taxon>
        <taxon>Mediterraneibacter</taxon>
    </lineage>
</organism>
<dbReference type="CDD" id="cd04187">
    <property type="entry name" value="DPM1_like_bac"/>
    <property type="match status" value="1"/>
</dbReference>